<evidence type="ECO:0000313" key="2">
    <source>
        <dbReference type="Proteomes" id="UP000002358"/>
    </source>
</evidence>
<reference evidence="1" key="1">
    <citation type="submission" date="2021-01" db="UniProtKB">
        <authorList>
            <consortium name="EnsemblMetazoa"/>
        </authorList>
    </citation>
    <scope>IDENTIFICATION</scope>
</reference>
<evidence type="ECO:0000313" key="1">
    <source>
        <dbReference type="EnsemblMetazoa" id="XP_031781199"/>
    </source>
</evidence>
<dbReference type="EnsemblMetazoa" id="XM_031925339">
    <property type="protein sequence ID" value="XP_031781199"/>
    <property type="gene ID" value="LOC116416528"/>
</dbReference>
<accession>A0A7M7Q6M7</accession>
<keyword evidence="2" id="KW-1185">Reference proteome</keyword>
<name>A0A7M7Q6M7_NASVI</name>
<protein>
    <submittedName>
        <fullName evidence="1">Uncharacterized protein</fullName>
    </submittedName>
</protein>
<dbReference type="GeneID" id="116416528"/>
<dbReference type="KEGG" id="nvi:116416528"/>
<sequence>MPYSLQFVEVNNYMSIDDEILFSTFDLEYYNGVSKMPVGISIDETNEYDEILKSLPTPSASEPCSLSKSESCPNLSVPITPSYITPALSSPILYNALTNPRKPILKSIIPVNIPLPFNKK</sequence>
<dbReference type="Proteomes" id="UP000002358">
    <property type="component" value="Unassembled WGS sequence"/>
</dbReference>
<dbReference type="RefSeq" id="XP_031781199.1">
    <property type="nucleotide sequence ID" value="XM_031925339.2"/>
</dbReference>
<dbReference type="AlphaFoldDB" id="A0A7M7Q6M7"/>
<dbReference type="InParanoid" id="A0A7M7Q6M7"/>
<organism evidence="1 2">
    <name type="scientific">Nasonia vitripennis</name>
    <name type="common">Parasitic wasp</name>
    <dbReference type="NCBI Taxonomy" id="7425"/>
    <lineage>
        <taxon>Eukaryota</taxon>
        <taxon>Metazoa</taxon>
        <taxon>Ecdysozoa</taxon>
        <taxon>Arthropoda</taxon>
        <taxon>Hexapoda</taxon>
        <taxon>Insecta</taxon>
        <taxon>Pterygota</taxon>
        <taxon>Neoptera</taxon>
        <taxon>Endopterygota</taxon>
        <taxon>Hymenoptera</taxon>
        <taxon>Apocrita</taxon>
        <taxon>Proctotrupomorpha</taxon>
        <taxon>Chalcidoidea</taxon>
        <taxon>Pteromalidae</taxon>
        <taxon>Pteromalinae</taxon>
        <taxon>Nasonia</taxon>
    </lineage>
</organism>
<proteinExistence type="predicted"/>